<keyword evidence="3" id="KW-0472">Membrane</keyword>
<dbReference type="PANTHER" id="PTHR46743:SF2">
    <property type="entry name" value="TEICHOIC ACIDS EXPORT ATP-BINDING PROTEIN TAGH"/>
    <property type="match status" value="1"/>
</dbReference>
<dbReference type="RefSeq" id="WP_124946053.1">
    <property type="nucleotide sequence ID" value="NZ_BHVT01000021.1"/>
</dbReference>
<name>A0A4R3XUS3_9PROT</name>
<evidence type="ECO:0000259" key="6">
    <source>
        <dbReference type="PROSITE" id="PS50893"/>
    </source>
</evidence>
<keyword evidence="2" id="KW-0813">Transport</keyword>
<dbReference type="InterPro" id="IPR015860">
    <property type="entry name" value="ABC_transpr_TagH-like"/>
</dbReference>
<evidence type="ECO:0000256" key="4">
    <source>
        <dbReference type="ARBA" id="ARBA00022741"/>
    </source>
</evidence>
<dbReference type="InterPro" id="IPR027417">
    <property type="entry name" value="P-loop_NTPase"/>
</dbReference>
<keyword evidence="3" id="KW-1003">Cell membrane</keyword>
<dbReference type="SMART" id="SM00382">
    <property type="entry name" value="AAA"/>
    <property type="match status" value="1"/>
</dbReference>
<comment type="similarity">
    <text evidence="1">Belongs to the ABC transporter superfamily.</text>
</comment>
<dbReference type="InterPro" id="IPR003593">
    <property type="entry name" value="AAA+_ATPase"/>
</dbReference>
<dbReference type="GO" id="GO:0005524">
    <property type="term" value="F:ATP binding"/>
    <property type="evidence" value="ECO:0007669"/>
    <property type="project" value="UniProtKB-KW"/>
</dbReference>
<dbReference type="InterPro" id="IPR003439">
    <property type="entry name" value="ABC_transporter-like_ATP-bd"/>
</dbReference>
<dbReference type="PROSITE" id="PS50893">
    <property type="entry name" value="ABC_TRANSPORTER_2"/>
    <property type="match status" value="1"/>
</dbReference>
<dbReference type="Gene3D" id="2.70.50.60">
    <property type="entry name" value="abc- transporter (atp binding component) like domain"/>
    <property type="match status" value="1"/>
</dbReference>
<dbReference type="PROSITE" id="PS00211">
    <property type="entry name" value="ABC_TRANSPORTER_1"/>
    <property type="match status" value="1"/>
</dbReference>
<dbReference type="Proteomes" id="UP000295367">
    <property type="component" value="Unassembled WGS sequence"/>
</dbReference>
<dbReference type="AlphaFoldDB" id="A0A4R3XUS3"/>
<dbReference type="GO" id="GO:0140359">
    <property type="term" value="F:ABC-type transporter activity"/>
    <property type="evidence" value="ECO:0007669"/>
    <property type="project" value="InterPro"/>
</dbReference>
<evidence type="ECO:0000313" key="8">
    <source>
        <dbReference type="Proteomes" id="UP000295367"/>
    </source>
</evidence>
<dbReference type="OrthoDB" id="9778870at2"/>
<dbReference type="CDD" id="cd03220">
    <property type="entry name" value="ABC_KpsT_Wzt"/>
    <property type="match status" value="1"/>
</dbReference>
<dbReference type="Pfam" id="PF14524">
    <property type="entry name" value="Wzt_C"/>
    <property type="match status" value="1"/>
</dbReference>
<evidence type="ECO:0000256" key="5">
    <source>
        <dbReference type="ARBA" id="ARBA00022840"/>
    </source>
</evidence>
<dbReference type="SUPFAM" id="SSF52540">
    <property type="entry name" value="P-loop containing nucleoside triphosphate hydrolases"/>
    <property type="match status" value="1"/>
</dbReference>
<dbReference type="InterPro" id="IPR050683">
    <property type="entry name" value="Bact_Polysacc_Export_ATP-bd"/>
</dbReference>
<dbReference type="Gene3D" id="3.40.50.300">
    <property type="entry name" value="P-loop containing nucleotide triphosphate hydrolases"/>
    <property type="match status" value="1"/>
</dbReference>
<keyword evidence="5 7" id="KW-0067">ATP-binding</keyword>
<comment type="caution">
    <text evidence="7">The sequence shown here is derived from an EMBL/GenBank/DDBJ whole genome shotgun (WGS) entry which is preliminary data.</text>
</comment>
<dbReference type="CDD" id="cd10147">
    <property type="entry name" value="Wzt_C-like"/>
    <property type="match status" value="1"/>
</dbReference>
<accession>A0A4R3XUS3</accession>
<evidence type="ECO:0000313" key="7">
    <source>
        <dbReference type="EMBL" id="TCV79106.1"/>
    </source>
</evidence>
<dbReference type="GO" id="GO:0016020">
    <property type="term" value="C:membrane"/>
    <property type="evidence" value="ECO:0007669"/>
    <property type="project" value="InterPro"/>
</dbReference>
<feature type="domain" description="ABC transporter" evidence="6">
    <location>
        <begin position="7"/>
        <end position="249"/>
    </location>
</feature>
<dbReference type="GO" id="GO:0016887">
    <property type="term" value="F:ATP hydrolysis activity"/>
    <property type="evidence" value="ECO:0007669"/>
    <property type="project" value="InterPro"/>
</dbReference>
<evidence type="ECO:0000256" key="1">
    <source>
        <dbReference type="ARBA" id="ARBA00005417"/>
    </source>
</evidence>
<evidence type="ECO:0000256" key="3">
    <source>
        <dbReference type="ARBA" id="ARBA00022475"/>
    </source>
</evidence>
<dbReference type="Pfam" id="PF00005">
    <property type="entry name" value="ABC_tran"/>
    <property type="match status" value="1"/>
</dbReference>
<keyword evidence="8" id="KW-1185">Reference proteome</keyword>
<protein>
    <submittedName>
        <fullName evidence="7">Teichoic acid transport system ATP-binding protein</fullName>
    </submittedName>
</protein>
<keyword evidence="4" id="KW-0547">Nucleotide-binding</keyword>
<evidence type="ECO:0000256" key="2">
    <source>
        <dbReference type="ARBA" id="ARBA00022448"/>
    </source>
</evidence>
<dbReference type="InterPro" id="IPR017871">
    <property type="entry name" value="ABC_transporter-like_CS"/>
</dbReference>
<proteinExistence type="inferred from homology"/>
<dbReference type="InterPro" id="IPR029439">
    <property type="entry name" value="Wzt_C"/>
</dbReference>
<dbReference type="EMBL" id="SMCO01000036">
    <property type="protein sequence ID" value="TCV79106.1"/>
    <property type="molecule type" value="Genomic_DNA"/>
</dbReference>
<reference evidence="7 8" key="1">
    <citation type="submission" date="2019-03" db="EMBL/GenBank/DDBJ databases">
        <title>Genomic Encyclopedia of Type Strains, Phase IV (KMG-IV): sequencing the most valuable type-strain genomes for metagenomic binning, comparative biology and taxonomic classification.</title>
        <authorList>
            <person name="Goeker M."/>
        </authorList>
    </citation>
    <scope>NUCLEOTIDE SEQUENCE [LARGE SCALE GENOMIC DNA]</scope>
    <source>
        <strain evidence="7 8">DSM 100309</strain>
    </source>
</reference>
<gene>
    <name evidence="7" type="ORF">EDC63_13613</name>
</gene>
<sequence>MCSDIAISAKNLTKRYRIFGHPGDRIKQALTLGRVKFHREFTALNDVSFDIKKGEIVGIIGRNGSGKSTLLQLICGILKPTSGSIIVNGRISALLELGAGFNHEFTGRENVYFQGAIMSIPKEEMDRRFDEIAAFADIGEFIDQPVRMYSSGMFVRLAFATAIYVEPDILIVDEALAVGDMAFQRKCFERLEILLSEKKRIVLFVSHDLRQVERFCSRVIFLRNNQIVADGPAHNTCQLYYEQANQDAMVEFTANKSSRAKITGTGEAELLNIHVIDSNGHDIQEIQPGDPLRIRVQFKLYVPLRQPELFVGTQATDLQYLSAASSAELNAPIHFEPGDHTIEYRLDQFPLVPGQYFVRFAIRDEHFRLLFAGEGLCPFFVSTDSTEFDRPNRLLNLRTEWIVGGLHYQYDKSDIKSRKA</sequence>
<dbReference type="PANTHER" id="PTHR46743">
    <property type="entry name" value="TEICHOIC ACIDS EXPORT ATP-BINDING PROTEIN TAGH"/>
    <property type="match status" value="1"/>
</dbReference>
<organism evidence="7 8">
    <name type="scientific">Sulfurirhabdus autotrophica</name>
    <dbReference type="NCBI Taxonomy" id="1706046"/>
    <lineage>
        <taxon>Bacteria</taxon>
        <taxon>Pseudomonadati</taxon>
        <taxon>Pseudomonadota</taxon>
        <taxon>Betaproteobacteria</taxon>
        <taxon>Nitrosomonadales</taxon>
        <taxon>Sulfuricellaceae</taxon>
        <taxon>Sulfurirhabdus</taxon>
    </lineage>
</organism>